<dbReference type="AlphaFoldDB" id="A0A9P6QXF4"/>
<feature type="domain" description="Peptidase M16 C-terminal" evidence="2">
    <location>
        <begin position="365"/>
        <end position="456"/>
    </location>
</feature>
<dbReference type="Proteomes" id="UP000823405">
    <property type="component" value="Unassembled WGS sequence"/>
</dbReference>
<evidence type="ECO:0008006" key="5">
    <source>
        <dbReference type="Google" id="ProtNLM"/>
    </source>
</evidence>
<comment type="caution">
    <text evidence="3">The sequence shown here is derived from an EMBL/GenBank/DDBJ whole genome shotgun (WGS) entry which is preliminary data.</text>
</comment>
<dbReference type="Pfam" id="PF00675">
    <property type="entry name" value="Peptidase_M16"/>
    <property type="match status" value="1"/>
</dbReference>
<keyword evidence="4" id="KW-1185">Reference proteome</keyword>
<evidence type="ECO:0000259" key="2">
    <source>
        <dbReference type="Pfam" id="PF05193"/>
    </source>
</evidence>
<dbReference type="InterPro" id="IPR011249">
    <property type="entry name" value="Metalloenz_LuxS/M16"/>
</dbReference>
<sequence length="492" mass="53672">MALEADRMQNLAITSEIFDREIRVVMEERRLSLEDKPEALLDEALRATAYNASPARWPVIGWQDDLQQMTWLDARGCQVERWFGAIPARPLPARKPQNEPLQRGLKRVTIKAPAEVPRVVLAFKVMPLEANSAAKQEAYALNVLAAVLDGYPNARLEKHLVREQRLADWVDASYSMVARGPQLFTLSAIPAQGRSLSELEAALRNELRRIAQNGVSAQELQRVKTQFRYDPPNRSGLAAMTAHMLSTGTRAAKGCLGLTEAQIEDRLAGIGGVIADTVDGDSAALRLRTLSAASKRDAALVVFAGILQRPALPEKKLAREKQRVITALNVSENQPQALAEKVFKAAVFGAHPYGASPDPKSIAALTQADLMSFYRAHYTAQQAVLSIVGDCDRPQAERIAEQLMRALPESVPGAVLPPVAPLSGSSEIKLLHSASQAHILIGAPAIARGDPDYFPAFIPAAQPGSFQINLQTRKDQASEALLVVFMGCRWII</sequence>
<dbReference type="PANTHER" id="PTHR11851">
    <property type="entry name" value="METALLOPROTEASE"/>
    <property type="match status" value="1"/>
</dbReference>
<accession>A0A9P6QXF4</accession>
<gene>
    <name evidence="3" type="ORF">BGZ97_002270</name>
</gene>
<feature type="domain" description="Peptidase M16 C-terminal" evidence="2">
    <location>
        <begin position="78"/>
        <end position="226"/>
    </location>
</feature>
<dbReference type="PANTHER" id="PTHR11851:SF224">
    <property type="entry name" value="PROCESSING PROTEASE"/>
    <property type="match status" value="1"/>
</dbReference>
<evidence type="ECO:0000313" key="4">
    <source>
        <dbReference type="Proteomes" id="UP000823405"/>
    </source>
</evidence>
<proteinExistence type="predicted"/>
<dbReference type="InterPro" id="IPR007863">
    <property type="entry name" value="Peptidase_M16_C"/>
</dbReference>
<feature type="domain" description="Peptidase M16 N-terminal" evidence="1">
    <location>
        <begin position="228"/>
        <end position="354"/>
    </location>
</feature>
<evidence type="ECO:0000313" key="3">
    <source>
        <dbReference type="EMBL" id="KAG0302587.1"/>
    </source>
</evidence>
<protein>
    <recommendedName>
        <fullName evidence="5">Insulinase family protein</fullName>
    </recommendedName>
</protein>
<dbReference type="EMBL" id="JAAAIN010001495">
    <property type="protein sequence ID" value="KAG0302587.1"/>
    <property type="molecule type" value="Genomic_DNA"/>
</dbReference>
<dbReference type="Gene3D" id="3.30.830.10">
    <property type="entry name" value="Metalloenzyme, LuxS/M16 peptidase-like"/>
    <property type="match status" value="3"/>
</dbReference>
<dbReference type="InterPro" id="IPR050361">
    <property type="entry name" value="MPP/UQCRC_Complex"/>
</dbReference>
<dbReference type="GO" id="GO:0046872">
    <property type="term" value="F:metal ion binding"/>
    <property type="evidence" value="ECO:0007669"/>
    <property type="project" value="InterPro"/>
</dbReference>
<dbReference type="InterPro" id="IPR011765">
    <property type="entry name" value="Pept_M16_N"/>
</dbReference>
<dbReference type="SUPFAM" id="SSF63411">
    <property type="entry name" value="LuxS/MPP-like metallohydrolase"/>
    <property type="match status" value="3"/>
</dbReference>
<evidence type="ECO:0000259" key="1">
    <source>
        <dbReference type="Pfam" id="PF00675"/>
    </source>
</evidence>
<reference evidence="3" key="1">
    <citation type="journal article" date="2020" name="Fungal Divers.">
        <title>Resolving the Mortierellaceae phylogeny through synthesis of multi-gene phylogenetics and phylogenomics.</title>
        <authorList>
            <person name="Vandepol N."/>
            <person name="Liber J."/>
            <person name="Desiro A."/>
            <person name="Na H."/>
            <person name="Kennedy M."/>
            <person name="Barry K."/>
            <person name="Grigoriev I.V."/>
            <person name="Miller A.N."/>
            <person name="O'Donnell K."/>
            <person name="Stajich J.E."/>
            <person name="Bonito G."/>
        </authorList>
    </citation>
    <scope>NUCLEOTIDE SEQUENCE</scope>
    <source>
        <strain evidence="3">NVP60</strain>
    </source>
</reference>
<organism evidence="3 4">
    <name type="scientific">Linnemannia gamsii</name>
    <dbReference type="NCBI Taxonomy" id="64522"/>
    <lineage>
        <taxon>Eukaryota</taxon>
        <taxon>Fungi</taxon>
        <taxon>Fungi incertae sedis</taxon>
        <taxon>Mucoromycota</taxon>
        <taxon>Mortierellomycotina</taxon>
        <taxon>Mortierellomycetes</taxon>
        <taxon>Mortierellales</taxon>
        <taxon>Mortierellaceae</taxon>
        <taxon>Linnemannia</taxon>
    </lineage>
</organism>
<dbReference type="OrthoDB" id="6417216at2759"/>
<name>A0A9P6QXF4_9FUNG</name>
<dbReference type="Pfam" id="PF05193">
    <property type="entry name" value="Peptidase_M16_C"/>
    <property type="match status" value="2"/>
</dbReference>